<dbReference type="Pfam" id="PF07559">
    <property type="entry name" value="FlgE_D2"/>
    <property type="match status" value="1"/>
</dbReference>
<dbReference type="Pfam" id="PF00460">
    <property type="entry name" value="Flg_bb_rod"/>
    <property type="match status" value="1"/>
</dbReference>
<proteinExistence type="inferred from homology"/>
<dbReference type="SUPFAM" id="SSF117143">
    <property type="entry name" value="Flagellar hook protein flgE"/>
    <property type="match status" value="1"/>
</dbReference>
<feature type="signal peptide" evidence="6">
    <location>
        <begin position="1"/>
        <end position="20"/>
    </location>
</feature>
<dbReference type="AlphaFoldDB" id="A0AA48HFX5"/>
<dbReference type="Proteomes" id="UP001228113">
    <property type="component" value="Chromosome"/>
</dbReference>
<dbReference type="InterPro" id="IPR011491">
    <property type="entry name" value="FlgE_D2"/>
</dbReference>
<organism evidence="11 12">
    <name type="scientific">Mesoterricola sediminis</name>
    <dbReference type="NCBI Taxonomy" id="2927980"/>
    <lineage>
        <taxon>Bacteria</taxon>
        <taxon>Pseudomonadati</taxon>
        <taxon>Acidobacteriota</taxon>
        <taxon>Holophagae</taxon>
        <taxon>Holophagales</taxon>
        <taxon>Holophagaceae</taxon>
        <taxon>Mesoterricola</taxon>
    </lineage>
</organism>
<evidence type="ECO:0000256" key="2">
    <source>
        <dbReference type="ARBA" id="ARBA00009677"/>
    </source>
</evidence>
<evidence type="ECO:0000259" key="10">
    <source>
        <dbReference type="Pfam" id="PF22692"/>
    </source>
</evidence>
<feature type="domain" description="Flagellar hook protein FlgE/F/G-like D1" evidence="10">
    <location>
        <begin position="93"/>
        <end position="141"/>
    </location>
</feature>
<dbReference type="Gene3D" id="2.60.98.20">
    <property type="entry name" value="Flagellar hook protein FlgE"/>
    <property type="match status" value="1"/>
</dbReference>
<dbReference type="PANTHER" id="PTHR30435">
    <property type="entry name" value="FLAGELLAR PROTEIN"/>
    <property type="match status" value="1"/>
</dbReference>
<feature type="domain" description="Flagellar basal-body/hook protein C-terminal" evidence="8">
    <location>
        <begin position="391"/>
        <end position="433"/>
    </location>
</feature>
<evidence type="ECO:0000256" key="6">
    <source>
        <dbReference type="SAM" id="SignalP"/>
    </source>
</evidence>
<keyword evidence="11" id="KW-0966">Cell projection</keyword>
<keyword evidence="11" id="KW-0282">Flagellum</keyword>
<dbReference type="KEGG" id="msea:METESE_24510"/>
<gene>
    <name evidence="11" type="primary">flgE</name>
    <name evidence="11" type="ORF">METESE_24510</name>
</gene>
<dbReference type="InterPro" id="IPR037058">
    <property type="entry name" value="Falgellar_hook_FlgE_sf"/>
</dbReference>
<dbReference type="RefSeq" id="WP_316410309.1">
    <property type="nucleotide sequence ID" value="NZ_AP027081.1"/>
</dbReference>
<dbReference type="InterPro" id="IPR001444">
    <property type="entry name" value="Flag_bb_rod_N"/>
</dbReference>
<keyword evidence="6" id="KW-0732">Signal</keyword>
<dbReference type="GO" id="GO:0009425">
    <property type="term" value="C:bacterial-type flagellum basal body"/>
    <property type="evidence" value="ECO:0007669"/>
    <property type="project" value="UniProtKB-SubCell"/>
</dbReference>
<evidence type="ECO:0000313" key="11">
    <source>
        <dbReference type="EMBL" id="BDU77493.1"/>
    </source>
</evidence>
<evidence type="ECO:0000256" key="4">
    <source>
        <dbReference type="ARBA" id="ARBA00023143"/>
    </source>
</evidence>
<keyword evidence="11" id="KW-0969">Cilium</keyword>
<dbReference type="PROSITE" id="PS00588">
    <property type="entry name" value="FLAGELLA_BB_ROD"/>
    <property type="match status" value="1"/>
</dbReference>
<dbReference type="Pfam" id="PF22692">
    <property type="entry name" value="LlgE_F_G_D1"/>
    <property type="match status" value="1"/>
</dbReference>
<name>A0AA48HFX5_9BACT</name>
<accession>A0AA48HFX5</accession>
<evidence type="ECO:0000259" key="7">
    <source>
        <dbReference type="Pfam" id="PF00460"/>
    </source>
</evidence>
<feature type="domain" description="Flagellar basal body rod protein N-terminal" evidence="7">
    <location>
        <begin position="7"/>
        <end position="37"/>
    </location>
</feature>
<evidence type="ECO:0000256" key="5">
    <source>
        <dbReference type="RuleBase" id="RU362116"/>
    </source>
</evidence>
<dbReference type="InterPro" id="IPR053967">
    <property type="entry name" value="LlgE_F_G-like_D1"/>
</dbReference>
<evidence type="ECO:0000259" key="8">
    <source>
        <dbReference type="Pfam" id="PF06429"/>
    </source>
</evidence>
<dbReference type="EMBL" id="AP027081">
    <property type="protein sequence ID" value="BDU77493.1"/>
    <property type="molecule type" value="Genomic_DNA"/>
</dbReference>
<dbReference type="InterPro" id="IPR020013">
    <property type="entry name" value="Flagellar_FlgE/F/G"/>
</dbReference>
<reference evidence="11" key="1">
    <citation type="journal article" date="2023" name="Int. J. Syst. Evol. Microbiol.">
        <title>Mesoterricola silvestris gen. nov., sp. nov., Mesoterricola sediminis sp. nov., Geothrix oryzae sp. nov., Geothrix edaphica sp. nov., Geothrix rubra sp. nov., and Geothrix limicola sp. nov., six novel members of Acidobacteriota isolated from soils.</title>
        <authorList>
            <person name="Itoh H."/>
            <person name="Sugisawa Y."/>
            <person name="Mise K."/>
            <person name="Xu Z."/>
            <person name="Kuniyasu M."/>
            <person name="Ushijima N."/>
            <person name="Kawano K."/>
            <person name="Kobayashi E."/>
            <person name="Shiratori Y."/>
            <person name="Masuda Y."/>
            <person name="Senoo K."/>
        </authorList>
    </citation>
    <scope>NUCLEOTIDE SEQUENCE</scope>
    <source>
        <strain evidence="11">W786</strain>
    </source>
</reference>
<evidence type="ECO:0000256" key="1">
    <source>
        <dbReference type="ARBA" id="ARBA00004117"/>
    </source>
</evidence>
<dbReference type="InterPro" id="IPR019776">
    <property type="entry name" value="Flagellar_basal_body_rod_CS"/>
</dbReference>
<comment type="similarity">
    <text evidence="2 5">Belongs to the flagella basal body rod proteins family.</text>
</comment>
<comment type="function">
    <text evidence="5">A flexible structure which links the flagellar filament to the drive apparatus in the basal body.</text>
</comment>
<keyword evidence="12" id="KW-1185">Reference proteome</keyword>
<dbReference type="GO" id="GO:0071978">
    <property type="term" value="P:bacterial-type flagellum-dependent swarming motility"/>
    <property type="evidence" value="ECO:0007669"/>
    <property type="project" value="TreeGrafter"/>
</dbReference>
<comment type="subcellular location">
    <subcellularLocation>
        <location evidence="1 5">Bacterial flagellum basal body</location>
    </subcellularLocation>
</comment>
<dbReference type="PANTHER" id="PTHR30435:SF1">
    <property type="entry name" value="FLAGELLAR HOOK PROTEIN FLGE"/>
    <property type="match status" value="1"/>
</dbReference>
<feature type="domain" description="Flagellar hook protein FlgE D2" evidence="9">
    <location>
        <begin position="172"/>
        <end position="315"/>
    </location>
</feature>
<keyword evidence="4 5" id="KW-0975">Bacterial flagellum</keyword>
<evidence type="ECO:0000256" key="3">
    <source>
        <dbReference type="ARBA" id="ARBA00019015"/>
    </source>
</evidence>
<dbReference type="GO" id="GO:0005829">
    <property type="term" value="C:cytosol"/>
    <property type="evidence" value="ECO:0007669"/>
    <property type="project" value="TreeGrafter"/>
</dbReference>
<dbReference type="InterPro" id="IPR037925">
    <property type="entry name" value="FlgE/F/G-like"/>
</dbReference>
<feature type="chain" id="PRO_5041234322" description="Flagellar hook protein FlgE" evidence="6">
    <location>
        <begin position="21"/>
        <end position="435"/>
    </location>
</feature>
<dbReference type="GO" id="GO:0009424">
    <property type="term" value="C:bacterial-type flagellum hook"/>
    <property type="evidence" value="ECO:0007669"/>
    <property type="project" value="TreeGrafter"/>
</dbReference>
<protein>
    <recommendedName>
        <fullName evidence="3 5">Flagellar hook protein FlgE</fullName>
    </recommendedName>
</protein>
<dbReference type="InterPro" id="IPR010930">
    <property type="entry name" value="Flg_bb/hook_C_dom"/>
</dbReference>
<sequence>MGLYSSFYASLSGLSTNASALSVIGNNLANLNTAGFKGASSEFQDLFAAAIANQGTQGNGNPMQVGLGASLGSVATNFSQGSFQQTGNVTDMAMQGNGFFTLQNKQGSAVYTRNGNFTIDKSGFLVDSQGNKVMGWNATNGVVNPGGLPTPIQLNMAGTSGGVATRNVEIIANLNSAAATTSVFTSTVQIYDSLGATHSVTLSFQPTGTAGQWAVTGPATVDGAAVAGIPAYLQFDNTGALTGYIPAGGLATDTPTTITGNNNPSISFTGFANGAADASVKWELATPNTTGSGFTAYFTSYASASTTSATSQDGYGAGTVDSLTVDQNGVIIGNYTNGQTIPMGQVAVSTFLNENGLSKVGGNNWIATVASGTAAVGAANQGGRGGVLGSNLELSNVDVATELTRMIVNQNGYQANSRVVTTANTLLQEVLNLVR</sequence>
<dbReference type="NCBIfam" id="TIGR03506">
    <property type="entry name" value="FlgEFG_subfam"/>
    <property type="match status" value="1"/>
</dbReference>
<evidence type="ECO:0000313" key="12">
    <source>
        <dbReference type="Proteomes" id="UP001228113"/>
    </source>
</evidence>
<dbReference type="Pfam" id="PF06429">
    <property type="entry name" value="Flg_bbr_C"/>
    <property type="match status" value="1"/>
</dbReference>
<evidence type="ECO:0000259" key="9">
    <source>
        <dbReference type="Pfam" id="PF07559"/>
    </source>
</evidence>